<gene>
    <name evidence="2" type="ORF">M0K77_000589</name>
    <name evidence="1" type="ORF">M0K77_RS02945</name>
</gene>
<dbReference type="NCBIfam" id="TIGR00022">
    <property type="entry name" value="YhcH/YjgK/YiaL family protein"/>
    <property type="match status" value="1"/>
</dbReference>
<dbReference type="EMBL" id="ABEXCJ040000001">
    <property type="protein sequence ID" value="ELR5216139.1"/>
    <property type="molecule type" value="Genomic_DNA"/>
</dbReference>
<dbReference type="SUPFAM" id="SSF51197">
    <property type="entry name" value="Clavaminate synthase-like"/>
    <property type="match status" value="1"/>
</dbReference>
<proteinExistence type="predicted"/>
<dbReference type="GO" id="GO:0005829">
    <property type="term" value="C:cytosol"/>
    <property type="evidence" value="ECO:0007669"/>
    <property type="project" value="TreeGrafter"/>
</dbReference>
<protein>
    <submittedName>
        <fullName evidence="1">YhcH/YjgK/YiaL family protein</fullName>
    </submittedName>
</protein>
<accession>A0AAD2ZGZ6</accession>
<dbReference type="Gene3D" id="2.60.120.370">
    <property type="entry name" value="YhcH/YjgK/YiaL"/>
    <property type="match status" value="1"/>
</dbReference>
<comment type="caution">
    <text evidence="1">The sequence shown here is derived from an EMBL/GenBank/DDBJ whole genome shotgun (WGS) entry which is preliminary data.</text>
</comment>
<evidence type="ECO:0000313" key="1">
    <source>
        <dbReference type="EMBL" id="ELR5216139.1"/>
    </source>
</evidence>
<dbReference type="InterPro" id="IPR004375">
    <property type="entry name" value="NanQ/TabA/YiaL"/>
</dbReference>
<name>A0AAD2ZGZ6_PRORE</name>
<dbReference type="InterPro" id="IPR037012">
    <property type="entry name" value="NanQ/TabA/YiaL_sf"/>
</dbReference>
<evidence type="ECO:0000313" key="2">
    <source>
        <dbReference type="EMBL" id="EMR4588326.1"/>
    </source>
</evidence>
<reference evidence="1" key="1">
    <citation type="submission" date="2023-10" db="EMBL/GenBank/DDBJ databases">
        <authorList>
            <consortium name="Clinical and Environmental Microbiology Branch: Whole genome sequencing antimicrobial resistance pathogens in the healthcare setting"/>
        </authorList>
    </citation>
    <scope>NUCLEOTIDE SEQUENCE</scope>
    <source>
        <strain evidence="1">2020QW-00022</strain>
    </source>
</reference>
<dbReference type="EMBL" id="ABEXCJ050000001">
    <property type="protein sequence ID" value="EMR4588326.1"/>
    <property type="molecule type" value="Genomic_DNA"/>
</dbReference>
<dbReference type="PANTHER" id="PTHR34986:SF5">
    <property type="entry name" value="N-ACETYLNEURAMINATE ANOMERASE NANQ"/>
    <property type="match status" value="1"/>
</dbReference>
<organism evidence="1">
    <name type="scientific">Providencia rettgeri</name>
    <dbReference type="NCBI Taxonomy" id="587"/>
    <lineage>
        <taxon>Bacteria</taxon>
        <taxon>Pseudomonadati</taxon>
        <taxon>Pseudomonadota</taxon>
        <taxon>Gammaproteobacteria</taxon>
        <taxon>Enterobacterales</taxon>
        <taxon>Morganellaceae</taxon>
        <taxon>Providencia</taxon>
    </lineage>
</organism>
<dbReference type="PANTHER" id="PTHR34986">
    <property type="entry name" value="EVOLVED BETA-GALACTOSIDASE SUBUNIT BETA"/>
    <property type="match status" value="1"/>
</dbReference>
<dbReference type="Pfam" id="PF04074">
    <property type="entry name" value="DUF386"/>
    <property type="match status" value="1"/>
</dbReference>
<dbReference type="AlphaFoldDB" id="A0AAD2ZGZ6"/>
<sequence>MILQKYENLINSNILPISVRELLSQYTINDLKRLNDGFYSFDGISSEDINLTRKTLTTEPKESRVIEMHSKYIDIHIPLSGDEKILLSIDDGIDNICFESSEKEDYKLFKQMCCEKEIILSTGDALVIFPGELHATQLEVDKSQELSKIIIKIRYDKFY</sequence>